<organism evidence="1">
    <name type="scientific">Streptomyces sp. R08</name>
    <dbReference type="NCBI Taxonomy" id="3238624"/>
    <lineage>
        <taxon>Bacteria</taxon>
        <taxon>Bacillati</taxon>
        <taxon>Actinomycetota</taxon>
        <taxon>Actinomycetes</taxon>
        <taxon>Kitasatosporales</taxon>
        <taxon>Streptomycetaceae</taxon>
        <taxon>Streptomyces</taxon>
    </lineage>
</organism>
<sequence>MSTFAMLFVLALAIERFIQPVSKWLGPDSEPERLEFEARKRAAAPSSEIKEAQKKLSAARTATASITWGFAVAVGCILSALCNVTLLKSILDDSAHPWYGVDLLVTGLVIGAGTKPLNDLVTRLERKS</sequence>
<dbReference type="EMBL" id="CP163431">
    <property type="protein sequence ID" value="XDP99438.1"/>
    <property type="molecule type" value="Genomic_DNA"/>
</dbReference>
<accession>A0AB39M0U6</accession>
<name>A0AB39M0U6_9ACTN</name>
<gene>
    <name evidence="1" type="ORF">AB5J58_04230</name>
</gene>
<dbReference type="AlphaFoldDB" id="A0AB39M0U6"/>
<reference evidence="1" key="1">
    <citation type="submission" date="2024-07" db="EMBL/GenBank/DDBJ databases">
        <authorList>
            <person name="Yu S.T."/>
        </authorList>
    </citation>
    <scope>NUCLEOTIDE SEQUENCE</scope>
    <source>
        <strain evidence="1">R08</strain>
    </source>
</reference>
<dbReference type="RefSeq" id="WP_369186547.1">
    <property type="nucleotide sequence ID" value="NZ_CP163431.1"/>
</dbReference>
<evidence type="ECO:0008006" key="2">
    <source>
        <dbReference type="Google" id="ProtNLM"/>
    </source>
</evidence>
<protein>
    <recommendedName>
        <fullName evidence="2">Holin of 3TMs, for gene-transfer release</fullName>
    </recommendedName>
</protein>
<evidence type="ECO:0000313" key="1">
    <source>
        <dbReference type="EMBL" id="XDP99438.1"/>
    </source>
</evidence>
<proteinExistence type="predicted"/>